<accession>A0A2T4UQ33</accession>
<proteinExistence type="predicted"/>
<protein>
    <submittedName>
        <fullName evidence="1">Uncharacterized protein</fullName>
    </submittedName>
</protein>
<dbReference type="Proteomes" id="UP000241085">
    <property type="component" value="Unassembled WGS sequence"/>
</dbReference>
<comment type="caution">
    <text evidence="1">The sequence shown here is derived from an EMBL/GenBank/DDBJ whole genome shotgun (WGS) entry which is preliminary data.</text>
</comment>
<keyword evidence="2" id="KW-1185">Reference proteome</keyword>
<name>A0A2T4UQ33_9MICO</name>
<reference evidence="1 2" key="1">
    <citation type="submission" date="2018-03" db="EMBL/GenBank/DDBJ databases">
        <title>Bacteriophage NCPPB3778 and a type I-E CRISPR drive the evolution of the US Biological Select Agent, Rathayibacter toxicus.</title>
        <authorList>
            <person name="Davis E.W.II."/>
            <person name="Tabima J.F."/>
            <person name="Weisberg A.J."/>
            <person name="Dantas Lopes L."/>
            <person name="Wiseman M.S."/>
            <person name="Wiseman M.S."/>
            <person name="Pupko T."/>
            <person name="Belcher M.S."/>
            <person name="Sechler A.J."/>
            <person name="Tancos M.A."/>
            <person name="Schroeder B.K."/>
            <person name="Murray T.D."/>
            <person name="Luster D.G."/>
            <person name="Schneider W.L."/>
            <person name="Rogers E."/>
            <person name="Andreote F.D."/>
            <person name="Grunwald N.J."/>
            <person name="Putnam M.L."/>
            <person name="Chang J.H."/>
        </authorList>
    </citation>
    <scope>NUCLEOTIDE SEQUENCE [LARGE SCALE GENOMIC DNA]</scope>
    <source>
        <strain evidence="1 2">DSM 15933</strain>
    </source>
</reference>
<dbReference type="EMBL" id="PZPL01000001">
    <property type="protein sequence ID" value="PTL71629.1"/>
    <property type="molecule type" value="Genomic_DNA"/>
</dbReference>
<evidence type="ECO:0000313" key="2">
    <source>
        <dbReference type="Proteomes" id="UP000241085"/>
    </source>
</evidence>
<organism evidence="1 2">
    <name type="scientific">Rathayibacter caricis DSM 15933</name>
    <dbReference type="NCBI Taxonomy" id="1328867"/>
    <lineage>
        <taxon>Bacteria</taxon>
        <taxon>Bacillati</taxon>
        <taxon>Actinomycetota</taxon>
        <taxon>Actinomycetes</taxon>
        <taxon>Micrococcales</taxon>
        <taxon>Microbacteriaceae</taxon>
        <taxon>Rathayibacter</taxon>
    </lineage>
</organism>
<gene>
    <name evidence="1" type="ORF">C1I63_01375</name>
</gene>
<evidence type="ECO:0000313" key="1">
    <source>
        <dbReference type="EMBL" id="PTL71629.1"/>
    </source>
</evidence>
<dbReference type="RefSeq" id="WP_107573474.1">
    <property type="nucleotide sequence ID" value="NZ_PZPL01000001.1"/>
</dbReference>
<dbReference type="AlphaFoldDB" id="A0A2T4UQ33"/>
<sequence>MLGSDGPALAAERSDSLRIALWEDVVSVQVATVALGARRVRALALGVLAPGRRRRRTVLVPLVVASPGPLGWNVADDRSFLRAHDRLLAARPRGGR</sequence>